<evidence type="ECO:0008006" key="3">
    <source>
        <dbReference type="Google" id="ProtNLM"/>
    </source>
</evidence>
<organism evidence="1 2">
    <name type="scientific">Arachidicoccus ginsenosidivorans</name>
    <dbReference type="NCBI Taxonomy" id="496057"/>
    <lineage>
        <taxon>Bacteria</taxon>
        <taxon>Pseudomonadati</taxon>
        <taxon>Bacteroidota</taxon>
        <taxon>Chitinophagia</taxon>
        <taxon>Chitinophagales</taxon>
        <taxon>Chitinophagaceae</taxon>
        <taxon>Arachidicoccus</taxon>
    </lineage>
</organism>
<sequence>MTKIPNPTWRKSRHQIWLMMRFTTILMLAFSLHLSAKSSAQQVSIKGKQISVEQFIREIHRQTGYQFFFNDALLKMHPSLKTCR</sequence>
<dbReference type="Proteomes" id="UP000321291">
    <property type="component" value="Chromosome"/>
</dbReference>
<protein>
    <recommendedName>
        <fullName evidence="3">Secretin/TonB short N-terminal domain-containing protein</fullName>
    </recommendedName>
</protein>
<evidence type="ECO:0000313" key="2">
    <source>
        <dbReference type="Proteomes" id="UP000321291"/>
    </source>
</evidence>
<dbReference type="RefSeq" id="WP_146781090.1">
    <property type="nucleotide sequence ID" value="NZ_CP042434.1"/>
</dbReference>
<keyword evidence="2" id="KW-1185">Reference proteome</keyword>
<reference evidence="1 2" key="1">
    <citation type="journal article" date="2017" name="Int. J. Syst. Evol. Microbiol.">
        <title>Arachidicoccus ginsenosidivorans sp. nov., with ginsenoside-converting activity isolated from ginseng cultivating soil.</title>
        <authorList>
            <person name="Siddiqi M.Z."/>
            <person name="Aslam Z."/>
            <person name="Im W.T."/>
        </authorList>
    </citation>
    <scope>NUCLEOTIDE SEQUENCE [LARGE SCALE GENOMIC DNA]</scope>
    <source>
        <strain evidence="1 2">Gsoil 809</strain>
    </source>
</reference>
<accession>A0A5B8VKK1</accession>
<gene>
    <name evidence="1" type="ORF">FSB73_08585</name>
</gene>
<dbReference type="AlphaFoldDB" id="A0A5B8VKK1"/>
<proteinExistence type="predicted"/>
<evidence type="ECO:0000313" key="1">
    <source>
        <dbReference type="EMBL" id="QEC71713.1"/>
    </source>
</evidence>
<name>A0A5B8VKK1_9BACT</name>
<dbReference type="KEGG" id="agi:FSB73_08585"/>
<dbReference type="OrthoDB" id="772407at2"/>
<dbReference type="EMBL" id="CP042434">
    <property type="protein sequence ID" value="QEC71713.1"/>
    <property type="molecule type" value="Genomic_DNA"/>
</dbReference>